<reference evidence="10" key="1">
    <citation type="journal article" date="1996" name="FEMS Microbiol. Lett.">
        <title>A general approach for cloning and characterizing dNDP-glucose dehydratase genes from actinomycetes.</title>
        <authorList>
            <person name="Decker H."/>
            <person name="Gaisser S."/>
            <person name="Pelzer S."/>
            <person name="Schneider P."/>
            <person name="Westrich L."/>
            <person name="Wohlleben W."/>
            <person name="Bechthold A."/>
        </authorList>
    </citation>
    <scope>NUCLEOTIDE SEQUENCE</scope>
    <source>
        <strain evidence="10">Tue57</strain>
    </source>
</reference>
<dbReference type="Pfam" id="PF16363">
    <property type="entry name" value="GDP_Man_Dehyd"/>
    <property type="match status" value="1"/>
</dbReference>
<dbReference type="SUPFAM" id="SSF51735">
    <property type="entry name" value="NAD(P)-binding Rossmann-fold domains"/>
    <property type="match status" value="1"/>
</dbReference>
<evidence type="ECO:0000256" key="1">
    <source>
        <dbReference type="ARBA" id="ARBA00001539"/>
    </source>
</evidence>
<dbReference type="NCBIfam" id="TIGR01181">
    <property type="entry name" value="dTDP_gluc_dehyt"/>
    <property type="match status" value="1"/>
</dbReference>
<evidence type="ECO:0000256" key="3">
    <source>
        <dbReference type="ARBA" id="ARBA00008178"/>
    </source>
</evidence>
<protein>
    <recommendedName>
        <fullName evidence="5 8">dTDP-glucose 4,6-dehydratase</fullName>
        <ecNumber evidence="4 8">4.2.1.46</ecNumber>
    </recommendedName>
</protein>
<evidence type="ECO:0000256" key="2">
    <source>
        <dbReference type="ARBA" id="ARBA00001911"/>
    </source>
</evidence>
<evidence type="ECO:0000256" key="8">
    <source>
        <dbReference type="RuleBase" id="RU004473"/>
    </source>
</evidence>
<keyword evidence="7 8" id="KW-0456">Lyase</keyword>
<dbReference type="InterPro" id="IPR005888">
    <property type="entry name" value="dTDP_Gluc_deHydtase"/>
</dbReference>
<comment type="catalytic activity">
    <reaction evidence="1 8">
        <text>dTDP-alpha-D-glucose = dTDP-4-dehydro-6-deoxy-alpha-D-glucose + H2O</text>
        <dbReference type="Rhea" id="RHEA:17221"/>
        <dbReference type="ChEBI" id="CHEBI:15377"/>
        <dbReference type="ChEBI" id="CHEBI:57477"/>
        <dbReference type="ChEBI" id="CHEBI:57649"/>
        <dbReference type="EC" id="4.2.1.46"/>
    </reaction>
</comment>
<evidence type="ECO:0000256" key="6">
    <source>
        <dbReference type="ARBA" id="ARBA00023027"/>
    </source>
</evidence>
<gene>
    <name evidence="10" type="primary">aviE1</name>
</gene>
<dbReference type="AlphaFoldDB" id="O05172"/>
<organism evidence="10">
    <name type="scientific">Streptomyces viridochromogenes Tue57</name>
    <dbReference type="NCBI Taxonomy" id="1160705"/>
    <lineage>
        <taxon>Bacteria</taxon>
        <taxon>Bacillati</taxon>
        <taxon>Actinomycetota</taxon>
        <taxon>Actinomycetes</taxon>
        <taxon>Kitasatosporales</taxon>
        <taxon>Streptomycetaceae</taxon>
        <taxon>Streptomyces</taxon>
    </lineage>
</organism>
<dbReference type="InterPro" id="IPR016040">
    <property type="entry name" value="NAD(P)-bd_dom"/>
</dbReference>
<name>O05172_STRVR</name>
<dbReference type="EMBL" id="AF333038">
    <property type="protein sequence ID" value="AAK83196.1"/>
    <property type="molecule type" value="Genomic_DNA"/>
</dbReference>
<dbReference type="CDD" id="cd05246">
    <property type="entry name" value="dTDP_GD_SDR_e"/>
    <property type="match status" value="1"/>
</dbReference>
<evidence type="ECO:0000256" key="4">
    <source>
        <dbReference type="ARBA" id="ARBA00011990"/>
    </source>
</evidence>
<dbReference type="Gene3D" id="3.90.25.10">
    <property type="entry name" value="UDP-galactose 4-epimerase, domain 1"/>
    <property type="match status" value="1"/>
</dbReference>
<accession>Q56177</accession>
<dbReference type="InterPro" id="IPR036291">
    <property type="entry name" value="NAD(P)-bd_dom_sf"/>
</dbReference>
<dbReference type="Gene3D" id="3.40.50.720">
    <property type="entry name" value="NAD(P)-binding Rossmann-like Domain"/>
    <property type="match status" value="1"/>
</dbReference>
<dbReference type="PIR" id="T30873">
    <property type="entry name" value="T30873"/>
</dbReference>
<keyword evidence="6" id="KW-0520">NAD</keyword>
<feature type="domain" description="NAD(P)-binding" evidence="9">
    <location>
        <begin position="15"/>
        <end position="311"/>
    </location>
</feature>
<reference evidence="10" key="3">
    <citation type="journal article" date="2001" name="Chem. Biol.">
        <title>Biosynthesis of the orthosomycin antibiotic avilamycin A: deductions from the molecular analysis of the avi biosynthetic gene cluster of Streptomyces viridochromogenes Tu57 and production of new antibiotics.</title>
        <authorList>
            <person name="Weitnauer G."/>
            <person name="Muhlenweg A."/>
            <person name="Trefzer A."/>
            <person name="Hoffmeister D."/>
            <person name="Sussmuth R.D."/>
            <person name="Jung G."/>
            <person name="Welzel K."/>
            <person name="Vente A."/>
            <person name="Girreser U."/>
            <person name="Bechthold A."/>
        </authorList>
    </citation>
    <scope>NUCLEOTIDE SEQUENCE</scope>
    <source>
        <strain evidence="10">Tue57</strain>
    </source>
</reference>
<dbReference type="PANTHER" id="PTHR43000">
    <property type="entry name" value="DTDP-D-GLUCOSE 4,6-DEHYDRATASE-RELATED"/>
    <property type="match status" value="1"/>
</dbReference>
<evidence type="ECO:0000256" key="7">
    <source>
        <dbReference type="ARBA" id="ARBA00023239"/>
    </source>
</evidence>
<proteinExistence type="inferred from homology"/>
<evidence type="ECO:0000313" key="10">
    <source>
        <dbReference type="EMBL" id="AAK83196.1"/>
    </source>
</evidence>
<comment type="cofactor">
    <cofactor evidence="2 8">
        <name>NAD(+)</name>
        <dbReference type="ChEBI" id="CHEBI:57540"/>
    </cofactor>
</comment>
<reference evidence="10" key="4">
    <citation type="journal article" date="2004" name="Chem. Biol.">
        <title>Novel avilamycin derivatives with improved polarity generated by targeted gene disruption.</title>
        <authorList>
            <person name="Weitnauer G."/>
            <person name="Hauser G."/>
            <person name="Hofmann C."/>
            <person name="Linder U."/>
            <person name="Boll R."/>
            <person name="Pelz K."/>
            <person name="Glaser S.J."/>
            <person name="Bechthold A."/>
        </authorList>
    </citation>
    <scope>NUCLEOTIDE SEQUENCE</scope>
    <source>
        <strain evidence="10">Tue57</strain>
    </source>
</reference>
<reference evidence="10" key="2">
    <citation type="journal article" date="1997" name="J. Bacteriol.">
        <title>Cloning of an avilamycin biosynthetic gene cluster from Streptomyces viridochromogenes Tu57.</title>
        <authorList>
            <person name="Gaisser S."/>
            <person name="Trefzer A."/>
            <person name="Stockert S."/>
            <person name="Kirschning A."/>
            <person name="Bechthold A."/>
        </authorList>
    </citation>
    <scope>NUCLEOTIDE SEQUENCE</scope>
    <source>
        <strain evidence="10">Tue57</strain>
    </source>
</reference>
<dbReference type="EC" id="4.2.1.46" evidence="4 8"/>
<comment type="similarity">
    <text evidence="3 8">Belongs to the NAD(P)-dependent epimerase/dehydratase family. dTDP-glucose dehydratase subfamily.</text>
</comment>
<evidence type="ECO:0000259" key="9">
    <source>
        <dbReference type="Pfam" id="PF16363"/>
    </source>
</evidence>
<dbReference type="GO" id="GO:0008460">
    <property type="term" value="F:dTDP-glucose 4,6-dehydratase activity"/>
    <property type="evidence" value="ECO:0007669"/>
    <property type="project" value="UniProtKB-EC"/>
</dbReference>
<accession>O05172</accession>
<evidence type="ECO:0000256" key="5">
    <source>
        <dbReference type="ARBA" id="ARBA00016977"/>
    </source>
</evidence>
<dbReference type="GO" id="GO:0009225">
    <property type="term" value="P:nucleotide-sugar metabolic process"/>
    <property type="evidence" value="ECO:0007669"/>
    <property type="project" value="InterPro"/>
</dbReference>
<sequence length="355" mass="38474">MRDGSAGAERGRHVLVIGGAGFIGSQYVRELVRDGDPARVTVLDKLTYAGNLANLEPVAGRYTFVHGDICDARLLAEVVPGHDLVVNFAAESHVDRSIADAAPFIRTNVQGVQALMQVCLEAGTARIVQVSTDEVYGSIETGSWDEDAPIAPNSPYAASKAGGDMVALAYARTHGLPVSVTRCGNNYGPYQFPEKVVPLFTTRLLDGHSIPLYGDGGNVRDWVHVSDHVRGIRLVAERGLPGQVYHIAGSAELTNLELTQQLLDALGAGWDRVERVPDRKGHDRRYSLCDARLGALGYAPRVSFEQGLADTVRWYAENRDWWEPLNERALSDGMALAVPTAPMTRGEPARGLPLR</sequence>